<evidence type="ECO:0000313" key="1">
    <source>
        <dbReference type="EMBL" id="MBP1861500.1"/>
    </source>
</evidence>
<name>A0ABS4EU97_9HYPH</name>
<proteinExistence type="predicted"/>
<dbReference type="Proteomes" id="UP000823786">
    <property type="component" value="Unassembled WGS sequence"/>
</dbReference>
<reference evidence="1 2" key="1">
    <citation type="submission" date="2021-03" db="EMBL/GenBank/DDBJ databases">
        <title>Genomic Encyclopedia of Type Strains, Phase IV (KMG-IV): sequencing the most valuable type-strain genomes for metagenomic binning, comparative biology and taxonomic classification.</title>
        <authorList>
            <person name="Goeker M."/>
        </authorList>
    </citation>
    <scope>NUCLEOTIDE SEQUENCE [LARGE SCALE GENOMIC DNA]</scope>
    <source>
        <strain evidence="1 2">DSM 26427</strain>
    </source>
</reference>
<evidence type="ECO:0000313" key="2">
    <source>
        <dbReference type="Proteomes" id="UP000823786"/>
    </source>
</evidence>
<gene>
    <name evidence="1" type="ORF">J2Z75_005029</name>
</gene>
<organism evidence="1 2">
    <name type="scientific">Rhizobium herbae</name>
    <dbReference type="NCBI Taxonomy" id="508661"/>
    <lineage>
        <taxon>Bacteria</taxon>
        <taxon>Pseudomonadati</taxon>
        <taxon>Pseudomonadota</taxon>
        <taxon>Alphaproteobacteria</taxon>
        <taxon>Hyphomicrobiales</taxon>
        <taxon>Rhizobiaceae</taxon>
        <taxon>Rhizobium/Agrobacterium group</taxon>
        <taxon>Rhizobium</taxon>
    </lineage>
</organism>
<keyword evidence="2" id="KW-1185">Reference proteome</keyword>
<comment type="caution">
    <text evidence="1">The sequence shown here is derived from an EMBL/GenBank/DDBJ whole genome shotgun (WGS) entry which is preliminary data.</text>
</comment>
<sequence>MPTDWRTRRNAWVDIKAVVVNGKQVAASVIDAVKTASQTLKDEIGVKTDLVGVSVAHRLGRWTPRRSWFPA</sequence>
<accession>A0ABS4EU97</accession>
<dbReference type="EMBL" id="JAGGJV010000011">
    <property type="protein sequence ID" value="MBP1861500.1"/>
    <property type="molecule type" value="Genomic_DNA"/>
</dbReference>
<protein>
    <submittedName>
        <fullName evidence="1">Uncharacterized protein</fullName>
    </submittedName>
</protein>